<evidence type="ECO:0000256" key="1">
    <source>
        <dbReference type="ARBA" id="ARBA00004496"/>
    </source>
</evidence>
<dbReference type="InterPro" id="IPR053924">
    <property type="entry name" value="RecX_HTH_2nd"/>
</dbReference>
<evidence type="ECO:0000256" key="3">
    <source>
        <dbReference type="ARBA" id="ARBA00018111"/>
    </source>
</evidence>
<comment type="function">
    <text evidence="5">Modulates RecA activity.</text>
</comment>
<gene>
    <name evidence="5" type="primary">recX</name>
    <name evidence="8" type="ORF">AAV94_03200</name>
</gene>
<comment type="caution">
    <text evidence="8">The sequence shown here is derived from an EMBL/GenBank/DDBJ whole genome shotgun (WGS) entry which is preliminary data.</text>
</comment>
<dbReference type="Pfam" id="PF21981">
    <property type="entry name" value="RecX_HTH3"/>
    <property type="match status" value="1"/>
</dbReference>
<dbReference type="Proteomes" id="UP000050580">
    <property type="component" value="Unassembled WGS sequence"/>
</dbReference>
<dbReference type="PANTHER" id="PTHR33602">
    <property type="entry name" value="REGULATORY PROTEIN RECX FAMILY PROTEIN"/>
    <property type="match status" value="1"/>
</dbReference>
<dbReference type="Gene3D" id="1.10.10.10">
    <property type="entry name" value="Winged helix-like DNA-binding domain superfamily/Winged helix DNA-binding domain"/>
    <property type="match status" value="3"/>
</dbReference>
<dbReference type="OrthoDB" id="5295441at2"/>
<evidence type="ECO:0000313" key="8">
    <source>
        <dbReference type="EMBL" id="KKW68809.1"/>
    </source>
</evidence>
<reference evidence="8 9" key="1">
    <citation type="submission" date="2015-05" db="EMBL/GenBank/DDBJ databases">
        <title>Draft genome sequence of Lampropedia sp. CT6, isolated from the microbial mat of a hot water spring, located at Manikaran, India.</title>
        <authorList>
            <person name="Tripathi C."/>
            <person name="Rani P."/>
            <person name="Mahato N.K."/>
            <person name="Lal R."/>
        </authorList>
    </citation>
    <scope>NUCLEOTIDE SEQUENCE [LARGE SCALE GENOMIC DNA]</scope>
    <source>
        <strain evidence="8 9">CT6</strain>
    </source>
</reference>
<evidence type="ECO:0000259" key="7">
    <source>
        <dbReference type="Pfam" id="PF21981"/>
    </source>
</evidence>
<dbReference type="AlphaFoldDB" id="A0A0U1Q225"/>
<comment type="subcellular location">
    <subcellularLocation>
        <location evidence="1 5">Cytoplasm</location>
    </subcellularLocation>
</comment>
<feature type="domain" description="RecX third three-helical" evidence="7">
    <location>
        <begin position="102"/>
        <end position="154"/>
    </location>
</feature>
<sequence length="162" mass="17847">MGARRGATAPSLLARGLQALARREYARAELARKLAPHAESAQALEAVLDQLQAKGFLSDARAAEALVRQKAARFGAVRIRHDLQARGLDKELVDAALAPLEDDEFERARQVWGAKFGGQDLQALDWQARQKERARQMRFLAARGFCADVVRKVMRAADGAED</sequence>
<dbReference type="PANTHER" id="PTHR33602:SF1">
    <property type="entry name" value="REGULATORY PROTEIN RECX FAMILY PROTEIN"/>
    <property type="match status" value="1"/>
</dbReference>
<organism evidence="8 9">
    <name type="scientific">Lampropedia cohaerens</name>
    <dbReference type="NCBI Taxonomy" id="1610491"/>
    <lineage>
        <taxon>Bacteria</taxon>
        <taxon>Pseudomonadati</taxon>
        <taxon>Pseudomonadota</taxon>
        <taxon>Betaproteobacteria</taxon>
        <taxon>Burkholderiales</taxon>
        <taxon>Comamonadaceae</taxon>
        <taxon>Lampropedia</taxon>
    </lineage>
</organism>
<evidence type="ECO:0000259" key="6">
    <source>
        <dbReference type="Pfam" id="PF02631"/>
    </source>
</evidence>
<dbReference type="InterPro" id="IPR036388">
    <property type="entry name" value="WH-like_DNA-bd_sf"/>
</dbReference>
<dbReference type="GO" id="GO:0005737">
    <property type="term" value="C:cytoplasm"/>
    <property type="evidence" value="ECO:0007669"/>
    <property type="project" value="UniProtKB-SubCell"/>
</dbReference>
<evidence type="ECO:0000313" key="9">
    <source>
        <dbReference type="Proteomes" id="UP000050580"/>
    </source>
</evidence>
<dbReference type="InterPro" id="IPR003783">
    <property type="entry name" value="Regulatory_RecX"/>
</dbReference>
<dbReference type="PATRIC" id="fig|1610491.3.peg.687"/>
<dbReference type="Pfam" id="PF02631">
    <property type="entry name" value="RecX_HTH2"/>
    <property type="match status" value="1"/>
</dbReference>
<dbReference type="STRING" id="1610491.AAV94_03200"/>
<evidence type="ECO:0000256" key="2">
    <source>
        <dbReference type="ARBA" id="ARBA00009695"/>
    </source>
</evidence>
<dbReference type="HAMAP" id="MF_01114">
    <property type="entry name" value="RecX"/>
    <property type="match status" value="1"/>
</dbReference>
<evidence type="ECO:0000256" key="4">
    <source>
        <dbReference type="ARBA" id="ARBA00022490"/>
    </source>
</evidence>
<protein>
    <recommendedName>
        <fullName evidence="3 5">Regulatory protein RecX</fullName>
    </recommendedName>
</protein>
<evidence type="ECO:0000256" key="5">
    <source>
        <dbReference type="HAMAP-Rule" id="MF_01114"/>
    </source>
</evidence>
<name>A0A0U1Q225_9BURK</name>
<proteinExistence type="inferred from homology"/>
<dbReference type="NCBIfam" id="NF001055">
    <property type="entry name" value="PRK00117.2-5"/>
    <property type="match status" value="1"/>
</dbReference>
<keyword evidence="4 5" id="KW-0963">Cytoplasm</keyword>
<accession>A0A0U1Q225</accession>
<dbReference type="EMBL" id="LBNQ01000013">
    <property type="protein sequence ID" value="KKW68809.1"/>
    <property type="molecule type" value="Genomic_DNA"/>
</dbReference>
<feature type="domain" description="RecX second three-helical" evidence="6">
    <location>
        <begin position="58"/>
        <end position="97"/>
    </location>
</feature>
<dbReference type="InterPro" id="IPR053925">
    <property type="entry name" value="RecX_HTH_3rd"/>
</dbReference>
<keyword evidence="9" id="KW-1185">Reference proteome</keyword>
<comment type="similarity">
    <text evidence="2 5">Belongs to the RecX family.</text>
</comment>
<dbReference type="GO" id="GO:0006282">
    <property type="term" value="P:regulation of DNA repair"/>
    <property type="evidence" value="ECO:0007669"/>
    <property type="project" value="UniProtKB-UniRule"/>
</dbReference>